<evidence type="ECO:0000256" key="4">
    <source>
        <dbReference type="ARBA" id="ARBA00025707"/>
    </source>
</evidence>
<comment type="pathway">
    <text evidence="1">Lipid metabolism.</text>
</comment>
<keyword evidence="2 6" id="KW-0489">Methyltransferase</keyword>
<dbReference type="EMBL" id="FNNJ01000002">
    <property type="protein sequence ID" value="SDW91632.1"/>
    <property type="molecule type" value="Genomic_DNA"/>
</dbReference>
<evidence type="ECO:0000313" key="6">
    <source>
        <dbReference type="EMBL" id="SDW91632.1"/>
    </source>
</evidence>
<dbReference type="Pfam" id="PF13847">
    <property type="entry name" value="Methyltransf_31"/>
    <property type="match status" value="1"/>
</dbReference>
<dbReference type="GO" id="GO:0008168">
    <property type="term" value="F:methyltransferase activity"/>
    <property type="evidence" value="ECO:0007669"/>
    <property type="project" value="UniProtKB-KW"/>
</dbReference>
<gene>
    <name evidence="6" type="ORF">SAMN05444411_102455</name>
</gene>
<evidence type="ECO:0000259" key="5">
    <source>
        <dbReference type="Pfam" id="PF13847"/>
    </source>
</evidence>
<dbReference type="InterPro" id="IPR029063">
    <property type="entry name" value="SAM-dependent_MTases_sf"/>
</dbReference>
<dbReference type="InterPro" id="IPR025714">
    <property type="entry name" value="Methyltranfer_dom"/>
</dbReference>
<name>A0A1H2XFC8_9FLAO</name>
<evidence type="ECO:0000256" key="2">
    <source>
        <dbReference type="ARBA" id="ARBA00022603"/>
    </source>
</evidence>
<comment type="pathway">
    <text evidence="4">Phospholipid metabolism.</text>
</comment>
<evidence type="ECO:0000256" key="3">
    <source>
        <dbReference type="ARBA" id="ARBA00022679"/>
    </source>
</evidence>
<dbReference type="CDD" id="cd02440">
    <property type="entry name" value="AdoMet_MTases"/>
    <property type="match status" value="1"/>
</dbReference>
<accession>A0A1H2XFC8</accession>
<dbReference type="AlphaFoldDB" id="A0A1H2XFC8"/>
<dbReference type="PANTHER" id="PTHR44307:SF2">
    <property type="entry name" value="PHOSPHOETHANOLAMINE METHYLTRANSFERASE ISOFORM X1"/>
    <property type="match status" value="1"/>
</dbReference>
<dbReference type="PANTHER" id="PTHR44307">
    <property type="entry name" value="PHOSPHOETHANOLAMINE METHYLTRANSFERASE"/>
    <property type="match status" value="1"/>
</dbReference>
<proteinExistence type="predicted"/>
<dbReference type="RefSeq" id="WP_090121560.1">
    <property type="nucleotide sequence ID" value="NZ_FNNJ01000002.1"/>
</dbReference>
<dbReference type="OrthoDB" id="9789123at2"/>
<organism evidence="6 7">
    <name type="scientific">Lutibacter oricola</name>
    <dbReference type="NCBI Taxonomy" id="762486"/>
    <lineage>
        <taxon>Bacteria</taxon>
        <taxon>Pseudomonadati</taxon>
        <taxon>Bacteroidota</taxon>
        <taxon>Flavobacteriia</taxon>
        <taxon>Flavobacteriales</taxon>
        <taxon>Flavobacteriaceae</taxon>
        <taxon>Lutibacter</taxon>
    </lineage>
</organism>
<keyword evidence="3 6" id="KW-0808">Transferase</keyword>
<evidence type="ECO:0000256" key="1">
    <source>
        <dbReference type="ARBA" id="ARBA00005189"/>
    </source>
</evidence>
<sequence>MSFYQQIAPYYHHIFKINAVQVDFVKSKIPQNNVKLVDIGCGIGTLSFELINYYNNILGVDLDAEMIQSALKNNVETTNFLHFEKLSMLELTSSITENSIDGIICFGNTLVHLNSLNEIEKFLMQAKSVLKPNGKLLLQIVNYNRILSKNVKQLPLINNDEILFERNYNYKKAENKIDFNTKLTVKSTQQLIKNSIELLPILKEELAFLMNKVGFNNCNFYGSFKQETYSVESPALVVEAC</sequence>
<dbReference type="GO" id="GO:0032259">
    <property type="term" value="P:methylation"/>
    <property type="evidence" value="ECO:0007669"/>
    <property type="project" value="UniProtKB-KW"/>
</dbReference>
<protein>
    <submittedName>
        <fullName evidence="6">Methyltransferase domain-containing protein</fullName>
    </submittedName>
</protein>
<feature type="domain" description="Methyltransferase" evidence="5">
    <location>
        <begin position="32"/>
        <end position="156"/>
    </location>
</feature>
<dbReference type="Gene3D" id="2.20.25.110">
    <property type="entry name" value="S-adenosyl-L-methionine-dependent methyltransferases"/>
    <property type="match status" value="1"/>
</dbReference>
<dbReference type="SUPFAM" id="SSF53335">
    <property type="entry name" value="S-adenosyl-L-methionine-dependent methyltransferases"/>
    <property type="match status" value="1"/>
</dbReference>
<reference evidence="7" key="1">
    <citation type="submission" date="2016-10" db="EMBL/GenBank/DDBJ databases">
        <authorList>
            <person name="Varghese N."/>
            <person name="Submissions S."/>
        </authorList>
    </citation>
    <scope>NUCLEOTIDE SEQUENCE [LARGE SCALE GENOMIC DNA]</scope>
    <source>
        <strain evidence="7">DSM 24956</strain>
    </source>
</reference>
<dbReference type="Gene3D" id="3.40.50.150">
    <property type="entry name" value="Vaccinia Virus protein VP39"/>
    <property type="match status" value="1"/>
</dbReference>
<dbReference type="STRING" id="762486.SAMN05444411_102455"/>
<keyword evidence="7" id="KW-1185">Reference proteome</keyword>
<evidence type="ECO:0000313" key="7">
    <source>
        <dbReference type="Proteomes" id="UP000199595"/>
    </source>
</evidence>
<dbReference type="Proteomes" id="UP000199595">
    <property type="component" value="Unassembled WGS sequence"/>
</dbReference>